<organism evidence="1 2">
    <name type="scientific">Linnemannia schmuckeri</name>
    <dbReference type="NCBI Taxonomy" id="64567"/>
    <lineage>
        <taxon>Eukaryota</taxon>
        <taxon>Fungi</taxon>
        <taxon>Fungi incertae sedis</taxon>
        <taxon>Mucoromycota</taxon>
        <taxon>Mortierellomycotina</taxon>
        <taxon>Mortierellomycetes</taxon>
        <taxon>Mortierellales</taxon>
        <taxon>Mortierellaceae</taxon>
        <taxon>Linnemannia</taxon>
    </lineage>
</organism>
<accession>A0A9P5S6U6</accession>
<protein>
    <submittedName>
        <fullName evidence="1">Uncharacterized protein</fullName>
    </submittedName>
</protein>
<keyword evidence="2" id="KW-1185">Reference proteome</keyword>
<evidence type="ECO:0000313" key="1">
    <source>
        <dbReference type="EMBL" id="KAF9156451.1"/>
    </source>
</evidence>
<dbReference type="Proteomes" id="UP000748756">
    <property type="component" value="Unassembled WGS sequence"/>
</dbReference>
<comment type="caution">
    <text evidence="1">The sequence shown here is derived from an EMBL/GenBank/DDBJ whole genome shotgun (WGS) entry which is preliminary data.</text>
</comment>
<gene>
    <name evidence="1" type="ORF">BG015_005175</name>
</gene>
<reference evidence="1" key="1">
    <citation type="journal article" date="2020" name="Fungal Divers.">
        <title>Resolving the Mortierellaceae phylogeny through synthesis of multi-gene phylogenetics and phylogenomics.</title>
        <authorList>
            <person name="Vandepol N."/>
            <person name="Liber J."/>
            <person name="Desiro A."/>
            <person name="Na H."/>
            <person name="Kennedy M."/>
            <person name="Barry K."/>
            <person name="Grigoriev I.V."/>
            <person name="Miller A.N."/>
            <person name="O'Donnell K."/>
            <person name="Stajich J.E."/>
            <person name="Bonito G."/>
        </authorList>
    </citation>
    <scope>NUCLEOTIDE SEQUENCE</scope>
    <source>
        <strain evidence="1">NRRL 6426</strain>
    </source>
</reference>
<evidence type="ECO:0000313" key="2">
    <source>
        <dbReference type="Proteomes" id="UP000748756"/>
    </source>
</evidence>
<sequence>METFSITFQYATSPLMRIAARQHSELIMFDEGCCLEDGIVKRNRELQAAFSIPPQADLLQGLITKPVPNDELPESLQNKPCLKCRDELFRASSKLAVRPSRGSYLEVIRASKTDGSRKFADEAFEELATYDNIKEMVRYWPSDLTMDGKINLAKETLPAFISSKGFDRPDKRRYGRRQAQESYMDKAAAYVENPFEWLNTIPEA</sequence>
<proteinExistence type="predicted"/>
<name>A0A9P5S6U6_9FUNG</name>
<dbReference type="AlphaFoldDB" id="A0A9P5S6U6"/>
<dbReference type="EMBL" id="JAAAUQ010000024">
    <property type="protein sequence ID" value="KAF9156451.1"/>
    <property type="molecule type" value="Genomic_DNA"/>
</dbReference>